<name>A0A9P6DPL2_9AGAM</name>
<evidence type="ECO:0000313" key="1">
    <source>
        <dbReference type="EMBL" id="KAF9509122.1"/>
    </source>
</evidence>
<comment type="caution">
    <text evidence="1">The sequence shown here is derived from an EMBL/GenBank/DDBJ whole genome shotgun (WGS) entry which is preliminary data.</text>
</comment>
<gene>
    <name evidence="1" type="ORF">BS47DRAFT_1365460</name>
</gene>
<reference evidence="1" key="1">
    <citation type="journal article" date="2020" name="Nat. Commun.">
        <title>Large-scale genome sequencing of mycorrhizal fungi provides insights into the early evolution of symbiotic traits.</title>
        <authorList>
            <person name="Miyauchi S."/>
            <person name="Kiss E."/>
            <person name="Kuo A."/>
            <person name="Drula E."/>
            <person name="Kohler A."/>
            <person name="Sanchez-Garcia M."/>
            <person name="Morin E."/>
            <person name="Andreopoulos B."/>
            <person name="Barry K.W."/>
            <person name="Bonito G."/>
            <person name="Buee M."/>
            <person name="Carver A."/>
            <person name="Chen C."/>
            <person name="Cichocki N."/>
            <person name="Clum A."/>
            <person name="Culley D."/>
            <person name="Crous P.W."/>
            <person name="Fauchery L."/>
            <person name="Girlanda M."/>
            <person name="Hayes R.D."/>
            <person name="Keri Z."/>
            <person name="LaButti K."/>
            <person name="Lipzen A."/>
            <person name="Lombard V."/>
            <person name="Magnuson J."/>
            <person name="Maillard F."/>
            <person name="Murat C."/>
            <person name="Nolan M."/>
            <person name="Ohm R.A."/>
            <person name="Pangilinan J."/>
            <person name="Pereira M.F."/>
            <person name="Perotto S."/>
            <person name="Peter M."/>
            <person name="Pfister S."/>
            <person name="Riley R."/>
            <person name="Sitrit Y."/>
            <person name="Stielow J.B."/>
            <person name="Szollosi G."/>
            <person name="Zifcakova L."/>
            <person name="Stursova M."/>
            <person name="Spatafora J.W."/>
            <person name="Tedersoo L."/>
            <person name="Vaario L.M."/>
            <person name="Yamada A."/>
            <person name="Yan M."/>
            <person name="Wang P."/>
            <person name="Xu J."/>
            <person name="Bruns T."/>
            <person name="Baldrian P."/>
            <person name="Vilgalys R."/>
            <person name="Dunand C."/>
            <person name="Henrissat B."/>
            <person name="Grigoriev I.V."/>
            <person name="Hibbett D."/>
            <person name="Nagy L.G."/>
            <person name="Martin F.M."/>
        </authorList>
    </citation>
    <scope>NUCLEOTIDE SEQUENCE</scope>
    <source>
        <strain evidence="1">UP504</strain>
    </source>
</reference>
<accession>A0A9P6DPL2</accession>
<dbReference type="OrthoDB" id="428159at2759"/>
<protein>
    <submittedName>
        <fullName evidence="1">Uncharacterized protein</fullName>
    </submittedName>
</protein>
<proteinExistence type="predicted"/>
<sequence>MDPTLSPLIVRAEVGTQTLAVSNYVKSLSLLQVQAPSAELVSGSDLNGNGGFRTSRRRGRIGSLTVNLDSAGFGVLLIHKQMVELARISLTAFSLEYAHSNTAQTINVSLSTLWILNRLGLMMLCALQFSTKPLNRIETGQGKFMGGRNTGGSAGSYTPTLRPVFTIWFFTALIPDPGVIPVVVNSLTKALGNVNEAQSQLNALGIKDARMSTPVFLDKDPFHYRQEVLQQLYRILGSVDFLGKPPRIAGSNFSFGIASVFYKPEKGAVMHGPKELGIGIGGALPQIQLQQE</sequence>
<keyword evidence="2" id="KW-1185">Reference proteome</keyword>
<evidence type="ECO:0000313" key="2">
    <source>
        <dbReference type="Proteomes" id="UP000886523"/>
    </source>
</evidence>
<dbReference type="Proteomes" id="UP000886523">
    <property type="component" value="Unassembled WGS sequence"/>
</dbReference>
<dbReference type="AlphaFoldDB" id="A0A9P6DPL2"/>
<organism evidence="1 2">
    <name type="scientific">Hydnum rufescens UP504</name>
    <dbReference type="NCBI Taxonomy" id="1448309"/>
    <lineage>
        <taxon>Eukaryota</taxon>
        <taxon>Fungi</taxon>
        <taxon>Dikarya</taxon>
        <taxon>Basidiomycota</taxon>
        <taxon>Agaricomycotina</taxon>
        <taxon>Agaricomycetes</taxon>
        <taxon>Cantharellales</taxon>
        <taxon>Hydnaceae</taxon>
        <taxon>Hydnum</taxon>
    </lineage>
</organism>
<dbReference type="EMBL" id="MU129042">
    <property type="protein sequence ID" value="KAF9509122.1"/>
    <property type="molecule type" value="Genomic_DNA"/>
</dbReference>